<proteinExistence type="predicted"/>
<keyword evidence="3" id="KW-1185">Reference proteome</keyword>
<reference evidence="3" key="1">
    <citation type="journal article" date="2019" name="Int. J. Syst. Evol. Microbiol.">
        <title>The Global Catalogue of Microorganisms (GCM) 10K type strain sequencing project: providing services to taxonomists for standard genome sequencing and annotation.</title>
        <authorList>
            <consortium name="The Broad Institute Genomics Platform"/>
            <consortium name="The Broad Institute Genome Sequencing Center for Infectious Disease"/>
            <person name="Wu L."/>
            <person name="Ma J."/>
        </authorList>
    </citation>
    <scope>NUCLEOTIDE SEQUENCE [LARGE SCALE GENOMIC DNA]</scope>
    <source>
        <strain evidence="3">JCM 17589</strain>
    </source>
</reference>
<feature type="compositionally biased region" description="Basic and acidic residues" evidence="1">
    <location>
        <begin position="47"/>
        <end position="60"/>
    </location>
</feature>
<feature type="compositionally biased region" description="Gly residues" evidence="1">
    <location>
        <begin position="23"/>
        <end position="35"/>
    </location>
</feature>
<dbReference type="RefSeq" id="WP_193782544.1">
    <property type="nucleotide sequence ID" value="NZ_BAABBU010000004.1"/>
</dbReference>
<dbReference type="EMBL" id="BAABBU010000004">
    <property type="protein sequence ID" value="GAA4123579.1"/>
    <property type="molecule type" value="Genomic_DNA"/>
</dbReference>
<comment type="caution">
    <text evidence="2">The sequence shown here is derived from an EMBL/GenBank/DDBJ whole genome shotgun (WGS) entry which is preliminary data.</text>
</comment>
<dbReference type="InterPro" id="IPR046210">
    <property type="entry name" value="DUF6243"/>
</dbReference>
<protein>
    <submittedName>
        <fullName evidence="2">Uncharacterized protein</fullName>
    </submittedName>
</protein>
<evidence type="ECO:0000256" key="1">
    <source>
        <dbReference type="SAM" id="MobiDB-lite"/>
    </source>
</evidence>
<feature type="region of interest" description="Disordered" evidence="1">
    <location>
        <begin position="1"/>
        <end position="67"/>
    </location>
</feature>
<sequence length="67" mass="7251">MARGGNMLGVGGARQHLGRKALRGGGPAGRIGGGTDPRAQKRALLRKLQEQRDEERKQETEQETEQG</sequence>
<dbReference type="Pfam" id="PF19756">
    <property type="entry name" value="DUF6243"/>
    <property type="match status" value="1"/>
</dbReference>
<organism evidence="2 3">
    <name type="scientific">Streptomyces tunisiensis</name>
    <dbReference type="NCBI Taxonomy" id="948699"/>
    <lineage>
        <taxon>Bacteria</taxon>
        <taxon>Bacillati</taxon>
        <taxon>Actinomycetota</taxon>
        <taxon>Actinomycetes</taxon>
        <taxon>Kitasatosporales</taxon>
        <taxon>Streptomycetaceae</taxon>
        <taxon>Streptomyces</taxon>
    </lineage>
</organism>
<name>A0ABP7XPW1_9ACTN</name>
<dbReference type="Proteomes" id="UP001501845">
    <property type="component" value="Unassembled WGS sequence"/>
</dbReference>
<evidence type="ECO:0000313" key="2">
    <source>
        <dbReference type="EMBL" id="GAA4123579.1"/>
    </source>
</evidence>
<gene>
    <name evidence="2" type="ORF">GCM10022285_04900</name>
</gene>
<feature type="compositionally biased region" description="Gly residues" evidence="1">
    <location>
        <begin position="1"/>
        <end position="12"/>
    </location>
</feature>
<evidence type="ECO:0000313" key="3">
    <source>
        <dbReference type="Proteomes" id="UP001501845"/>
    </source>
</evidence>
<accession>A0ABP7XPW1</accession>